<evidence type="ECO:0000256" key="2">
    <source>
        <dbReference type="ARBA" id="ARBA00004236"/>
    </source>
</evidence>
<dbReference type="PROSITE" id="PS50109">
    <property type="entry name" value="HIS_KIN"/>
    <property type="match status" value="1"/>
</dbReference>
<comment type="catalytic activity">
    <reaction evidence="1">
        <text>ATP + protein L-histidine = ADP + protein N-phospho-L-histidine.</text>
        <dbReference type="EC" id="2.7.13.3"/>
    </reaction>
</comment>
<dbReference type="SUPFAM" id="SSF158472">
    <property type="entry name" value="HAMP domain-like"/>
    <property type="match status" value="1"/>
</dbReference>
<dbReference type="PRINTS" id="PR00344">
    <property type="entry name" value="BCTRLSENSOR"/>
</dbReference>
<keyword evidence="10 12" id="KW-0472">Membrane</keyword>
<evidence type="ECO:0000256" key="10">
    <source>
        <dbReference type="ARBA" id="ARBA00023136"/>
    </source>
</evidence>
<dbReference type="InterPro" id="IPR036890">
    <property type="entry name" value="HATPase_C_sf"/>
</dbReference>
<evidence type="ECO:0000256" key="4">
    <source>
        <dbReference type="ARBA" id="ARBA00022553"/>
    </source>
</evidence>
<evidence type="ECO:0000259" key="13">
    <source>
        <dbReference type="PROSITE" id="PS50109"/>
    </source>
</evidence>
<dbReference type="InterPro" id="IPR003661">
    <property type="entry name" value="HisK_dim/P_dom"/>
</dbReference>
<dbReference type="PANTHER" id="PTHR45436:SF5">
    <property type="entry name" value="SENSOR HISTIDINE KINASE TRCS"/>
    <property type="match status" value="1"/>
</dbReference>
<dbReference type="InterPro" id="IPR003660">
    <property type="entry name" value="HAMP_dom"/>
</dbReference>
<evidence type="ECO:0000256" key="9">
    <source>
        <dbReference type="ARBA" id="ARBA00023012"/>
    </source>
</evidence>
<sequence>MTTTTERVTPVGPAPPAPPERRTRGVPARVLIMCWLLVLMTVVLVAVCLITRNLLRQEAFSDATAALEQEALEYHEVARTGVDQTTRQPFPTVNALLENHVRMQYPDDDEVIFGWIEGGGYLHQARTGPIPLNRHQDITDTIIASPASAGVVSTPAGDMQWIKVVTTAPDGGRGAYVVGYLIDRDLAEIDATIRTLALVSLLGLVFAGGAAWVVAGQILAPVRLVRQAAAEITERDLTSRIQVAGNDDIAALSEQFNAMLDRLEQAFATQREFLDDASHELRTPITIVRGHLELMDPAGGDPAERAEVVRLCTDELDRMSRIVDDLLLLAKAERPDFVRPEPVELAELTSDVDAKVRALGDRDWRLDGIGVGIVHVDPQRVTQAVVQLAHNAVQHTEPGDRIMVGSARTGGLVSFWVTDTGPGVTPAEIEVIFDRFTRAGGGRGHRGGAGLGLAIVRAIAEAHHGTVKVLSTPGSGATFGIELPGGAR</sequence>
<dbReference type="Pfam" id="PF02518">
    <property type="entry name" value="HATPase_c"/>
    <property type="match status" value="1"/>
</dbReference>
<comment type="subcellular location">
    <subcellularLocation>
        <location evidence="2">Cell membrane</location>
    </subcellularLocation>
</comment>
<dbReference type="SUPFAM" id="SSF47384">
    <property type="entry name" value="Homodimeric domain of signal transducing histidine kinase"/>
    <property type="match status" value="1"/>
</dbReference>
<evidence type="ECO:0000313" key="15">
    <source>
        <dbReference type="EMBL" id="MCT2584241.1"/>
    </source>
</evidence>
<feature type="transmembrane region" description="Helical" evidence="12">
    <location>
        <begin position="196"/>
        <end position="215"/>
    </location>
</feature>
<feature type="transmembrane region" description="Helical" evidence="12">
    <location>
        <begin position="30"/>
        <end position="50"/>
    </location>
</feature>
<dbReference type="InterPro" id="IPR036097">
    <property type="entry name" value="HisK_dim/P_sf"/>
</dbReference>
<dbReference type="SUPFAM" id="SSF55874">
    <property type="entry name" value="ATPase domain of HSP90 chaperone/DNA topoisomerase II/histidine kinase"/>
    <property type="match status" value="1"/>
</dbReference>
<dbReference type="CDD" id="cd06225">
    <property type="entry name" value="HAMP"/>
    <property type="match status" value="1"/>
</dbReference>
<comment type="caution">
    <text evidence="15">The sequence shown here is derived from an EMBL/GenBank/DDBJ whole genome shotgun (WGS) entry which is preliminary data.</text>
</comment>
<dbReference type="RefSeq" id="WP_260191647.1">
    <property type="nucleotide sequence ID" value="NZ_JAFFZE010000012.1"/>
</dbReference>
<dbReference type="Gene3D" id="1.10.287.130">
    <property type="match status" value="1"/>
</dbReference>
<protein>
    <recommendedName>
        <fullName evidence="3">histidine kinase</fullName>
        <ecNumber evidence="3">2.7.13.3</ecNumber>
    </recommendedName>
</protein>
<dbReference type="Pfam" id="PF00512">
    <property type="entry name" value="HisKA"/>
    <property type="match status" value="1"/>
</dbReference>
<evidence type="ECO:0000256" key="7">
    <source>
        <dbReference type="ARBA" id="ARBA00022777"/>
    </source>
</evidence>
<keyword evidence="7" id="KW-0418">Kinase</keyword>
<dbReference type="CDD" id="cd00082">
    <property type="entry name" value="HisKA"/>
    <property type="match status" value="1"/>
</dbReference>
<evidence type="ECO:0000256" key="1">
    <source>
        <dbReference type="ARBA" id="ARBA00000085"/>
    </source>
</evidence>
<dbReference type="Proteomes" id="UP001156441">
    <property type="component" value="Unassembled WGS sequence"/>
</dbReference>
<evidence type="ECO:0000256" key="5">
    <source>
        <dbReference type="ARBA" id="ARBA00022679"/>
    </source>
</evidence>
<dbReference type="EC" id="2.7.13.3" evidence="3"/>
<dbReference type="InterPro" id="IPR003594">
    <property type="entry name" value="HATPase_dom"/>
</dbReference>
<dbReference type="SMART" id="SM00388">
    <property type="entry name" value="HisKA"/>
    <property type="match status" value="1"/>
</dbReference>
<evidence type="ECO:0000256" key="12">
    <source>
        <dbReference type="SAM" id="Phobius"/>
    </source>
</evidence>
<evidence type="ECO:0000313" key="16">
    <source>
        <dbReference type="Proteomes" id="UP001156441"/>
    </source>
</evidence>
<feature type="domain" description="HAMP" evidence="14">
    <location>
        <begin position="216"/>
        <end position="268"/>
    </location>
</feature>
<feature type="domain" description="Histidine kinase" evidence="13">
    <location>
        <begin position="276"/>
        <end position="487"/>
    </location>
</feature>
<proteinExistence type="predicted"/>
<organism evidence="15 16">
    <name type="scientific">Actinophytocola gossypii</name>
    <dbReference type="NCBI Taxonomy" id="2812003"/>
    <lineage>
        <taxon>Bacteria</taxon>
        <taxon>Bacillati</taxon>
        <taxon>Actinomycetota</taxon>
        <taxon>Actinomycetes</taxon>
        <taxon>Pseudonocardiales</taxon>
        <taxon>Pseudonocardiaceae</taxon>
    </lineage>
</organism>
<dbReference type="SMART" id="SM00304">
    <property type="entry name" value="HAMP"/>
    <property type="match status" value="1"/>
</dbReference>
<evidence type="ECO:0000259" key="14">
    <source>
        <dbReference type="PROSITE" id="PS50885"/>
    </source>
</evidence>
<keyword evidence="5" id="KW-0808">Transferase</keyword>
<dbReference type="SMART" id="SM00387">
    <property type="entry name" value="HATPase_c"/>
    <property type="match status" value="1"/>
</dbReference>
<keyword evidence="9" id="KW-0902">Two-component regulatory system</keyword>
<dbReference type="InterPro" id="IPR004358">
    <property type="entry name" value="Sig_transdc_His_kin-like_C"/>
</dbReference>
<dbReference type="InterPro" id="IPR005467">
    <property type="entry name" value="His_kinase_dom"/>
</dbReference>
<accession>A0ABT2J8Q4</accession>
<dbReference type="PANTHER" id="PTHR45436">
    <property type="entry name" value="SENSOR HISTIDINE KINASE YKOH"/>
    <property type="match status" value="1"/>
</dbReference>
<keyword evidence="4" id="KW-0597">Phosphoprotein</keyword>
<evidence type="ECO:0000256" key="6">
    <source>
        <dbReference type="ARBA" id="ARBA00022692"/>
    </source>
</evidence>
<feature type="region of interest" description="Disordered" evidence="11">
    <location>
        <begin position="1"/>
        <end position="23"/>
    </location>
</feature>
<reference evidence="15 16" key="1">
    <citation type="submission" date="2021-02" db="EMBL/GenBank/DDBJ databases">
        <title>Actinophytocola xerophila sp. nov., isolated from soil of cotton cropping field.</title>
        <authorList>
            <person name="Huang R."/>
            <person name="Chen X."/>
            <person name="Ge X."/>
            <person name="Liu W."/>
        </authorList>
    </citation>
    <scope>NUCLEOTIDE SEQUENCE [LARGE SCALE GENOMIC DNA]</scope>
    <source>
        <strain evidence="15 16">S1-96</strain>
    </source>
</reference>
<keyword evidence="8 12" id="KW-1133">Transmembrane helix</keyword>
<keyword evidence="16" id="KW-1185">Reference proteome</keyword>
<name>A0ABT2J8Q4_9PSEU</name>
<keyword evidence="6 12" id="KW-0812">Transmembrane</keyword>
<evidence type="ECO:0000256" key="11">
    <source>
        <dbReference type="SAM" id="MobiDB-lite"/>
    </source>
</evidence>
<evidence type="ECO:0000256" key="3">
    <source>
        <dbReference type="ARBA" id="ARBA00012438"/>
    </source>
</evidence>
<dbReference type="Pfam" id="PF00672">
    <property type="entry name" value="HAMP"/>
    <property type="match status" value="1"/>
</dbReference>
<dbReference type="Gene3D" id="6.10.340.10">
    <property type="match status" value="1"/>
</dbReference>
<dbReference type="Gene3D" id="3.30.565.10">
    <property type="entry name" value="Histidine kinase-like ATPase, C-terminal domain"/>
    <property type="match status" value="1"/>
</dbReference>
<dbReference type="PROSITE" id="PS50885">
    <property type="entry name" value="HAMP"/>
    <property type="match status" value="1"/>
</dbReference>
<dbReference type="InterPro" id="IPR050428">
    <property type="entry name" value="TCS_sensor_his_kinase"/>
</dbReference>
<dbReference type="EMBL" id="JAFFZE010000012">
    <property type="protein sequence ID" value="MCT2584241.1"/>
    <property type="molecule type" value="Genomic_DNA"/>
</dbReference>
<gene>
    <name evidence="15" type="ORF">JT362_14040</name>
</gene>
<evidence type="ECO:0000256" key="8">
    <source>
        <dbReference type="ARBA" id="ARBA00022989"/>
    </source>
</evidence>